<dbReference type="Proteomes" id="UP000460298">
    <property type="component" value="Unassembled WGS sequence"/>
</dbReference>
<accession>A0A833LZB7</accession>
<proteinExistence type="predicted"/>
<dbReference type="EMBL" id="WBUI01000004">
    <property type="protein sequence ID" value="KAB2933957.1"/>
    <property type="molecule type" value="Genomic_DNA"/>
</dbReference>
<feature type="compositionally biased region" description="Basic and acidic residues" evidence="1">
    <location>
        <begin position="1"/>
        <end position="13"/>
    </location>
</feature>
<name>A0A833LZB7_9LEPT</name>
<feature type="region of interest" description="Disordered" evidence="1">
    <location>
        <begin position="1"/>
        <end position="22"/>
    </location>
</feature>
<evidence type="ECO:0000256" key="1">
    <source>
        <dbReference type="SAM" id="MobiDB-lite"/>
    </source>
</evidence>
<dbReference type="AlphaFoldDB" id="A0A833LZB7"/>
<reference evidence="2 3" key="1">
    <citation type="submission" date="2019-10" db="EMBL/GenBank/DDBJ databases">
        <title>Extracellular Electron Transfer in a Candidatus Methanoperedens spp. Enrichment Culture.</title>
        <authorList>
            <person name="Berger S."/>
            <person name="Rangel Shaw D."/>
            <person name="Berben T."/>
            <person name="In 'T Zandt M."/>
            <person name="Frank J."/>
            <person name="Reimann J."/>
            <person name="Jetten M.S.M."/>
            <person name="Welte C.U."/>
        </authorList>
    </citation>
    <scope>NUCLEOTIDE SEQUENCE [LARGE SCALE GENOMIC DNA]</scope>
    <source>
        <strain evidence="2">SB12</strain>
    </source>
</reference>
<evidence type="ECO:0000313" key="2">
    <source>
        <dbReference type="EMBL" id="KAB2933957.1"/>
    </source>
</evidence>
<gene>
    <name evidence="2" type="ORF">F9K24_05685</name>
</gene>
<comment type="caution">
    <text evidence="2">The sequence shown here is derived from an EMBL/GenBank/DDBJ whole genome shotgun (WGS) entry which is preliminary data.</text>
</comment>
<organism evidence="2 3">
    <name type="scientific">Leptonema illini</name>
    <dbReference type="NCBI Taxonomy" id="183"/>
    <lineage>
        <taxon>Bacteria</taxon>
        <taxon>Pseudomonadati</taxon>
        <taxon>Spirochaetota</taxon>
        <taxon>Spirochaetia</taxon>
        <taxon>Leptospirales</taxon>
        <taxon>Leptospiraceae</taxon>
        <taxon>Leptonema</taxon>
    </lineage>
</organism>
<sequence length="66" mass="7813">MHNKNEPVIENRRNLSVPSRTLDPPIRLVDRAREIELADSSQSSQTERKSAAYLYRRLLSQWRSEF</sequence>
<evidence type="ECO:0000313" key="3">
    <source>
        <dbReference type="Proteomes" id="UP000460298"/>
    </source>
</evidence>
<protein>
    <submittedName>
        <fullName evidence="2">Uncharacterized protein</fullName>
    </submittedName>
</protein>